<keyword evidence="2" id="KW-1185">Reference proteome</keyword>
<dbReference type="Proteomes" id="UP000308600">
    <property type="component" value="Unassembled WGS sequence"/>
</dbReference>
<sequence>MSSGMNKLTADRNQKILLELVALPGNDRCADCKARNPRWASHNLGIFICVSCASIHRKIGTHVTKVKSLNLDSWTREQVEWMKEKGNTVVNQYYNPNELRNPPPANFEDTERDSELEQYIRAKYEFRRFIDRAAIVASKLGPSRSTSSVNAPSRSQSTPLTSSSSTPAVRKPSPNPPLKPSSTPQPANPPPKISSTSTPISAQPPAQLAPQQLQRPQQLTGAWADLVSLQTSTVNSSLPLQYQAPSAAGTQLYSSPSIPQATGQFGLQAPLGQSPMALFQQPGMTFNPYGQQQASLLNGSPSLTGAPMGMGMVTNGGYTAMQQQQAMMGASSLMQSQMAVGQPSYFQPQPQQLNSTMAGQPGNTHSGFMSHSPNPMDLNRNSPYMSTTPQLGLQQAQPMQMQMQGMAPQQGLQHNQFFSQMMPPGQHPQQLQQQQQPQFGMGMGMTQPTYGQWTGAGMGQQWGGM</sequence>
<accession>A0ACD3BBS8</accession>
<protein>
    <submittedName>
        <fullName evidence="1">ArfGap-domain-containing protein</fullName>
    </submittedName>
</protein>
<gene>
    <name evidence="1" type="ORF">BDN72DRAFT_831925</name>
</gene>
<evidence type="ECO:0000313" key="2">
    <source>
        <dbReference type="Proteomes" id="UP000308600"/>
    </source>
</evidence>
<name>A0ACD3BBS8_9AGAR</name>
<reference evidence="1 2" key="1">
    <citation type="journal article" date="2019" name="Nat. Ecol. Evol.">
        <title>Megaphylogeny resolves global patterns of mushroom evolution.</title>
        <authorList>
            <person name="Varga T."/>
            <person name="Krizsan K."/>
            <person name="Foldi C."/>
            <person name="Dima B."/>
            <person name="Sanchez-Garcia M."/>
            <person name="Sanchez-Ramirez S."/>
            <person name="Szollosi G.J."/>
            <person name="Szarkandi J.G."/>
            <person name="Papp V."/>
            <person name="Albert L."/>
            <person name="Andreopoulos W."/>
            <person name="Angelini C."/>
            <person name="Antonin V."/>
            <person name="Barry K.W."/>
            <person name="Bougher N.L."/>
            <person name="Buchanan P."/>
            <person name="Buyck B."/>
            <person name="Bense V."/>
            <person name="Catcheside P."/>
            <person name="Chovatia M."/>
            <person name="Cooper J."/>
            <person name="Damon W."/>
            <person name="Desjardin D."/>
            <person name="Finy P."/>
            <person name="Geml J."/>
            <person name="Haridas S."/>
            <person name="Hughes K."/>
            <person name="Justo A."/>
            <person name="Karasinski D."/>
            <person name="Kautmanova I."/>
            <person name="Kiss B."/>
            <person name="Kocsube S."/>
            <person name="Kotiranta H."/>
            <person name="LaButti K.M."/>
            <person name="Lechner B.E."/>
            <person name="Liimatainen K."/>
            <person name="Lipzen A."/>
            <person name="Lukacs Z."/>
            <person name="Mihaltcheva S."/>
            <person name="Morgado L.N."/>
            <person name="Niskanen T."/>
            <person name="Noordeloos M.E."/>
            <person name="Ohm R.A."/>
            <person name="Ortiz-Santana B."/>
            <person name="Ovrebo C."/>
            <person name="Racz N."/>
            <person name="Riley R."/>
            <person name="Savchenko A."/>
            <person name="Shiryaev A."/>
            <person name="Soop K."/>
            <person name="Spirin V."/>
            <person name="Szebenyi C."/>
            <person name="Tomsovsky M."/>
            <person name="Tulloss R.E."/>
            <person name="Uehling J."/>
            <person name="Grigoriev I.V."/>
            <person name="Vagvolgyi C."/>
            <person name="Papp T."/>
            <person name="Martin F.M."/>
            <person name="Miettinen O."/>
            <person name="Hibbett D.S."/>
            <person name="Nagy L.G."/>
        </authorList>
    </citation>
    <scope>NUCLEOTIDE SEQUENCE [LARGE SCALE GENOMIC DNA]</scope>
    <source>
        <strain evidence="1 2">NL-1719</strain>
    </source>
</reference>
<organism evidence="1 2">
    <name type="scientific">Pluteus cervinus</name>
    <dbReference type="NCBI Taxonomy" id="181527"/>
    <lineage>
        <taxon>Eukaryota</taxon>
        <taxon>Fungi</taxon>
        <taxon>Dikarya</taxon>
        <taxon>Basidiomycota</taxon>
        <taxon>Agaricomycotina</taxon>
        <taxon>Agaricomycetes</taxon>
        <taxon>Agaricomycetidae</taxon>
        <taxon>Agaricales</taxon>
        <taxon>Pluteineae</taxon>
        <taxon>Pluteaceae</taxon>
        <taxon>Pluteus</taxon>
    </lineage>
</organism>
<evidence type="ECO:0000313" key="1">
    <source>
        <dbReference type="EMBL" id="TFK75610.1"/>
    </source>
</evidence>
<dbReference type="EMBL" id="ML208262">
    <property type="protein sequence ID" value="TFK75610.1"/>
    <property type="molecule type" value="Genomic_DNA"/>
</dbReference>
<proteinExistence type="predicted"/>